<evidence type="ECO:0000256" key="1">
    <source>
        <dbReference type="SAM" id="Phobius"/>
    </source>
</evidence>
<evidence type="ECO:0000313" key="3">
    <source>
        <dbReference type="EMBL" id="OXB18313.1"/>
    </source>
</evidence>
<dbReference type="Proteomes" id="UP000180252">
    <property type="component" value="Unassembled WGS sequence"/>
</dbReference>
<dbReference type="EMBL" id="MUHG01000023">
    <property type="protein sequence ID" value="OXB18313.1"/>
    <property type="molecule type" value="Genomic_DNA"/>
</dbReference>
<keyword evidence="1" id="KW-1133">Transmembrane helix</keyword>
<reference evidence="2" key="1">
    <citation type="submission" date="2016-09" db="EMBL/GenBank/DDBJ databases">
        <authorList>
            <person name="Capua I."/>
            <person name="De Benedictis P."/>
            <person name="Joannis T."/>
            <person name="Lombin L.H."/>
            <person name="Cattoli G."/>
        </authorList>
    </citation>
    <scope>NUCLEOTIDE SEQUENCE [LARGE SCALE GENOMIC DNA]</scope>
    <source>
        <strain evidence="2">MSU</strain>
    </source>
</reference>
<keyword evidence="1" id="KW-0812">Transmembrane</keyword>
<dbReference type="RefSeq" id="WP_070906933.1">
    <property type="nucleotide sequence ID" value="NZ_JASTTY010000004.1"/>
</dbReference>
<dbReference type="AlphaFoldDB" id="A0A1S1J7W4"/>
<feature type="transmembrane region" description="Helical" evidence="1">
    <location>
        <begin position="99"/>
        <end position="117"/>
    </location>
</feature>
<dbReference type="EMBL" id="MIKE01000022">
    <property type="protein sequence ID" value="OHT45654.1"/>
    <property type="molecule type" value="Genomic_DNA"/>
</dbReference>
<feature type="transmembrane region" description="Helical" evidence="1">
    <location>
        <begin position="15"/>
        <end position="36"/>
    </location>
</feature>
<comment type="caution">
    <text evidence="2">The sequence shown here is derived from an EMBL/GenBank/DDBJ whole genome shotgun (WGS) entry which is preliminary data.</text>
</comment>
<accession>A0A1S1J7W4</accession>
<dbReference type="STRING" id="1278819.BHE19_07425"/>
<keyword evidence="5" id="KW-1185">Reference proteome</keyword>
<evidence type="ECO:0000313" key="2">
    <source>
        <dbReference type="EMBL" id="OHT45654.1"/>
    </source>
</evidence>
<dbReference type="Proteomes" id="UP000198319">
    <property type="component" value="Unassembled WGS sequence"/>
</dbReference>
<gene>
    <name evidence="3" type="ORF">B0A71_15450</name>
    <name evidence="2" type="ORF">BHE19_07425</name>
</gene>
<evidence type="ECO:0000313" key="4">
    <source>
        <dbReference type="Proteomes" id="UP000180252"/>
    </source>
</evidence>
<reference evidence="3 5" key="3">
    <citation type="submission" date="2016-11" db="EMBL/GenBank/DDBJ databases">
        <title>Whole genomes of Flavobacteriaceae.</title>
        <authorList>
            <person name="Stine C."/>
            <person name="Li C."/>
            <person name="Tadesse D."/>
        </authorList>
    </citation>
    <scope>NUCLEOTIDE SEQUENCE [LARGE SCALE GENOMIC DNA]</scope>
    <source>
        <strain evidence="3 5">ATCC BAA-2541</strain>
    </source>
</reference>
<sequence length="120" mass="13480">MNNENNKNDQTKTKILNALAWVAAALIALFSAYIFYIMAQRGYESKVWLPIAQKHFPVVVGLPMAAITSLFIVLVLEYVSGKIEFEIPGVKFKGAAGQIIFWIICFLTIVSSIKLLWDLE</sequence>
<evidence type="ECO:0000313" key="5">
    <source>
        <dbReference type="Proteomes" id="UP000198319"/>
    </source>
</evidence>
<name>A0A1S1J7W4_9FLAO</name>
<organism evidence="2 4">
    <name type="scientific">Flavobacterium tructae</name>
    <dbReference type="NCBI Taxonomy" id="1114873"/>
    <lineage>
        <taxon>Bacteria</taxon>
        <taxon>Pseudomonadati</taxon>
        <taxon>Bacteroidota</taxon>
        <taxon>Flavobacteriia</taxon>
        <taxon>Flavobacteriales</taxon>
        <taxon>Flavobacteriaceae</taxon>
        <taxon>Flavobacterium</taxon>
    </lineage>
</organism>
<proteinExistence type="predicted"/>
<keyword evidence="1" id="KW-0472">Membrane</keyword>
<reference evidence="4" key="2">
    <citation type="submission" date="2016-09" db="EMBL/GenBank/DDBJ databases">
        <authorList>
            <person name="Chen S."/>
            <person name="Walker E."/>
        </authorList>
    </citation>
    <scope>NUCLEOTIDE SEQUENCE [LARGE SCALE GENOMIC DNA]</scope>
    <source>
        <strain evidence="4">MSU</strain>
    </source>
</reference>
<protein>
    <submittedName>
        <fullName evidence="2">Uncharacterized protein</fullName>
    </submittedName>
</protein>
<dbReference type="OrthoDB" id="8548611at2"/>
<feature type="transmembrane region" description="Helical" evidence="1">
    <location>
        <begin position="56"/>
        <end position="79"/>
    </location>
</feature>